<evidence type="ECO:0000313" key="3">
    <source>
        <dbReference type="Proteomes" id="UP000504638"/>
    </source>
</evidence>
<dbReference type="OrthoDB" id="416217at2759"/>
<name>A0A6G1GA82_9PEZI</name>
<keyword evidence="3" id="KW-1185">Reference proteome</keyword>
<accession>A0A6G1GA82</accession>
<dbReference type="GeneID" id="54419481"/>
<organism evidence="2">
    <name type="scientific">Eremomyces bilateralis CBS 781.70</name>
    <dbReference type="NCBI Taxonomy" id="1392243"/>
    <lineage>
        <taxon>Eukaryota</taxon>
        <taxon>Fungi</taxon>
        <taxon>Dikarya</taxon>
        <taxon>Ascomycota</taxon>
        <taxon>Pezizomycotina</taxon>
        <taxon>Dothideomycetes</taxon>
        <taxon>Dothideomycetes incertae sedis</taxon>
        <taxon>Eremomycetales</taxon>
        <taxon>Eremomycetaceae</taxon>
        <taxon>Eremomyces</taxon>
    </lineage>
</organism>
<sequence length="327" mass="36593">MSSILGYAAFHTHIHNPGNIRMKLAAHNYFGDAVRKLSKELANITEKNAGLVFAASTIIAFHSSILWLDPCTRNDRSGYELPLQWFQTGQGVGAVVRSAGKYIAGTPIGLLVEGLPHKQPECEPVEMLAPLKAVFFPETTPKSPAEVNPDDMCLNMVFRYIESMYRGLLKGEAIRITRRRILVFPTILSRRYIDLLRAHDPRALTLLAYYFAGMKVVEQHWWIKGRADHEILGIIDLLPQEWRMQCVWPCIVDPLEWFEAGIPLCIIRMDDGQDVGVVFLPFEAGGAQAQLEQFTKPDVPGVDGPETVESVRESPEAPRLGPLTTFA</sequence>
<dbReference type="PANTHER" id="PTHR47657:SF14">
    <property type="entry name" value="ZN(2)-C6 FUNGAL-TYPE DOMAIN-CONTAINING PROTEIN"/>
    <property type="match status" value="1"/>
</dbReference>
<feature type="region of interest" description="Disordered" evidence="1">
    <location>
        <begin position="298"/>
        <end position="327"/>
    </location>
</feature>
<proteinExistence type="predicted"/>
<reference evidence="4" key="3">
    <citation type="submission" date="2025-04" db="UniProtKB">
        <authorList>
            <consortium name="RefSeq"/>
        </authorList>
    </citation>
    <scope>IDENTIFICATION</scope>
    <source>
        <strain evidence="4">CBS 781.70</strain>
    </source>
</reference>
<protein>
    <submittedName>
        <fullName evidence="2 4">Uncharacterized protein</fullName>
    </submittedName>
</protein>
<evidence type="ECO:0000313" key="4">
    <source>
        <dbReference type="RefSeq" id="XP_033536616.1"/>
    </source>
</evidence>
<dbReference type="InterPro" id="IPR052400">
    <property type="entry name" value="Zn2-C6_fungal_TF"/>
</dbReference>
<gene>
    <name evidence="2 4" type="ORF">P152DRAFT_456024</name>
</gene>
<reference evidence="2 4" key="1">
    <citation type="submission" date="2020-01" db="EMBL/GenBank/DDBJ databases">
        <authorList>
            <consortium name="DOE Joint Genome Institute"/>
            <person name="Haridas S."/>
            <person name="Albert R."/>
            <person name="Binder M."/>
            <person name="Bloem J."/>
            <person name="Labutti K."/>
            <person name="Salamov A."/>
            <person name="Andreopoulos B."/>
            <person name="Baker S.E."/>
            <person name="Barry K."/>
            <person name="Bills G."/>
            <person name="Bluhm B.H."/>
            <person name="Cannon C."/>
            <person name="Castanera R."/>
            <person name="Culley D.E."/>
            <person name="Daum C."/>
            <person name="Ezra D."/>
            <person name="Gonzalez J.B."/>
            <person name="Henrissat B."/>
            <person name="Kuo A."/>
            <person name="Liang C."/>
            <person name="Lipzen A."/>
            <person name="Lutzoni F."/>
            <person name="Magnuson J."/>
            <person name="Mondo S."/>
            <person name="Nolan M."/>
            <person name="Ohm R."/>
            <person name="Pangilinan J."/>
            <person name="Park H.-J."/>
            <person name="Ramirez L."/>
            <person name="Alfaro M."/>
            <person name="Sun H."/>
            <person name="Tritt A."/>
            <person name="Yoshinaga Y."/>
            <person name="Zwiers L.-H."/>
            <person name="Turgeon B.G."/>
            <person name="Goodwin S.B."/>
            <person name="Spatafora J.W."/>
            <person name="Crous P.W."/>
            <person name="Grigoriev I.V."/>
        </authorList>
    </citation>
    <scope>NUCLEOTIDE SEQUENCE</scope>
    <source>
        <strain evidence="2 4">CBS 781.70</strain>
    </source>
</reference>
<dbReference type="EMBL" id="ML975152">
    <property type="protein sequence ID" value="KAF1814985.1"/>
    <property type="molecule type" value="Genomic_DNA"/>
</dbReference>
<dbReference type="GO" id="GO:0000981">
    <property type="term" value="F:DNA-binding transcription factor activity, RNA polymerase II-specific"/>
    <property type="evidence" value="ECO:0007669"/>
    <property type="project" value="TreeGrafter"/>
</dbReference>
<evidence type="ECO:0000256" key="1">
    <source>
        <dbReference type="SAM" id="MobiDB-lite"/>
    </source>
</evidence>
<dbReference type="Proteomes" id="UP000504638">
    <property type="component" value="Unplaced"/>
</dbReference>
<dbReference type="PANTHER" id="PTHR47657">
    <property type="entry name" value="STEROL REGULATORY ELEMENT-BINDING PROTEIN ECM22"/>
    <property type="match status" value="1"/>
</dbReference>
<evidence type="ECO:0000313" key="2">
    <source>
        <dbReference type="EMBL" id="KAF1814985.1"/>
    </source>
</evidence>
<dbReference type="RefSeq" id="XP_033536616.1">
    <property type="nucleotide sequence ID" value="XM_033678911.1"/>
</dbReference>
<reference evidence="4" key="2">
    <citation type="submission" date="2020-04" db="EMBL/GenBank/DDBJ databases">
        <authorList>
            <consortium name="NCBI Genome Project"/>
        </authorList>
    </citation>
    <scope>NUCLEOTIDE SEQUENCE</scope>
    <source>
        <strain evidence="4">CBS 781.70</strain>
    </source>
</reference>
<dbReference type="AlphaFoldDB" id="A0A6G1GA82"/>